<dbReference type="Gene3D" id="2.40.10.220">
    <property type="entry name" value="predicted glycosyltransferase like domains"/>
    <property type="match status" value="1"/>
</dbReference>
<name>A0A2T3MTI5_9GAMM</name>
<evidence type="ECO:0000313" key="2">
    <source>
        <dbReference type="EMBL" id="PSW02594.1"/>
    </source>
</evidence>
<sequence length="783" mass="90297">MLMDDYSGLIEQLLPVYDSEDFNDVFQLLTVDETGPTRLKIKFELNRIMAPCQKIIDLRGRVKGECRPYDLHGLTHWLDDVAINTYHRRIKVYGGKYRTGLYEALTNTRNNFRVLHQQGKINPQTPLQSARDTQFDATLIRFGHYLTREENRLQIATQVNLSLPLGQSVHGVTSDLSYSGAKFKVPSAFKYNLGQTIIARFPLLAEEYNDARLNKGTEYRILGIDSNKDNDSFKWLRLIALDDNLAIKEAIERNQKTANNRTRNNHEDKVIQARTKGYEHCFLKHTSSMPLFFSGTELKYCLLTEQNHNIWKDWHDERNQPVLNHLLSKERMASLGKTGLKQCSTLIYSFNLEHEQKTFFYSAALPEMTQEQRQLFWQVGASRKSWRVTRLTVYPLSAEDLNRLHDIAEEPVEQFQDLTHIGVLQDLTNTQAQHDYRLTAKPKLPAKTLGSFRHQRNPICQAKAIFFDPKPQRSESRFIYQTPVELHHPKMGTVAGATVDFSSRGLHLTLAEPFQTKRDDKVTVKFTQLQKLDKNAPLGNLPYRIVRVSPDCRSIQLATGSGEEALKGELFLRRLIKRNEAKLKLAQENLPAGELLLAMHQMLLTRLNCVPYFAEKCEHKVTLKAIGSNFPLPTLPKLFNQLAGGNHFSLHPVFKNRVNRMLAETMRPVEVRQPFIHELYLWIQRQDDTIHHIESRLLDEFDDAEQRIGFIKKARRHGEFIAIRVTAVPVLNPMTALIREDLGQLARLTMHRARALEMEFTSLIGCGEIFNITDEVLVRLEIN</sequence>
<dbReference type="Pfam" id="PF07238">
    <property type="entry name" value="PilZ"/>
    <property type="match status" value="2"/>
</dbReference>
<feature type="domain" description="PilZ" evidence="1">
    <location>
        <begin position="147"/>
        <end position="238"/>
    </location>
</feature>
<accession>A0A2T3MTI5</accession>
<dbReference type="Proteomes" id="UP000240904">
    <property type="component" value="Unassembled WGS sequence"/>
</dbReference>
<dbReference type="InterPro" id="IPR009875">
    <property type="entry name" value="PilZ_domain"/>
</dbReference>
<dbReference type="EMBL" id="PYMC01000018">
    <property type="protein sequence ID" value="PSW02594.1"/>
    <property type="molecule type" value="Genomic_DNA"/>
</dbReference>
<comment type="caution">
    <text evidence="2">The sequence shown here is derived from an EMBL/GenBank/DDBJ whole genome shotgun (WGS) entry which is preliminary data.</text>
</comment>
<evidence type="ECO:0000313" key="3">
    <source>
        <dbReference type="Proteomes" id="UP000240904"/>
    </source>
</evidence>
<protein>
    <submittedName>
        <fullName evidence="2">PilZ domain-containing protein</fullName>
    </submittedName>
</protein>
<dbReference type="AlphaFoldDB" id="A0A2T3MTI5"/>
<gene>
    <name evidence="2" type="ORF">C9I89_18945</name>
</gene>
<proteinExistence type="predicted"/>
<evidence type="ECO:0000259" key="1">
    <source>
        <dbReference type="Pfam" id="PF07238"/>
    </source>
</evidence>
<organism evidence="2 3">
    <name type="scientific">Photobacterium lipolyticum</name>
    <dbReference type="NCBI Taxonomy" id="266810"/>
    <lineage>
        <taxon>Bacteria</taxon>
        <taxon>Pseudomonadati</taxon>
        <taxon>Pseudomonadota</taxon>
        <taxon>Gammaproteobacteria</taxon>
        <taxon>Vibrionales</taxon>
        <taxon>Vibrionaceae</taxon>
        <taxon>Photobacterium</taxon>
    </lineage>
</organism>
<dbReference type="OrthoDB" id="6208912at2"/>
<dbReference type="GO" id="GO:0035438">
    <property type="term" value="F:cyclic-di-GMP binding"/>
    <property type="evidence" value="ECO:0007669"/>
    <property type="project" value="InterPro"/>
</dbReference>
<feature type="domain" description="PilZ" evidence="1">
    <location>
        <begin position="472"/>
        <end position="551"/>
    </location>
</feature>
<dbReference type="SUPFAM" id="SSF141371">
    <property type="entry name" value="PilZ domain-like"/>
    <property type="match status" value="1"/>
</dbReference>
<keyword evidence="3" id="KW-1185">Reference proteome</keyword>
<reference evidence="2 3" key="1">
    <citation type="submission" date="2018-03" db="EMBL/GenBank/DDBJ databases">
        <title>Whole genome sequencing of Histamine producing bacteria.</title>
        <authorList>
            <person name="Butler K."/>
        </authorList>
    </citation>
    <scope>NUCLEOTIDE SEQUENCE [LARGE SCALE GENOMIC DNA]</scope>
    <source>
        <strain evidence="2 3">DSM 16190</strain>
    </source>
</reference>